<feature type="compositionally biased region" description="Pro residues" evidence="4">
    <location>
        <begin position="314"/>
        <end position="330"/>
    </location>
</feature>
<reference evidence="6 7" key="1">
    <citation type="submission" date="2021-02" db="EMBL/GenBank/DDBJ databases">
        <title>De Novo genome assembly of isolated myxobacteria.</title>
        <authorList>
            <person name="Stevens D.C."/>
        </authorList>
    </citation>
    <scope>NUCLEOTIDE SEQUENCE [LARGE SCALE GENOMIC DNA]</scope>
    <source>
        <strain evidence="7">SCPEA02</strain>
    </source>
</reference>
<feature type="domain" description="PilZ" evidence="5">
    <location>
        <begin position="5"/>
        <end position="105"/>
    </location>
</feature>
<dbReference type="InterPro" id="IPR013126">
    <property type="entry name" value="Hsp_70_fam"/>
</dbReference>
<feature type="compositionally biased region" description="Pro residues" evidence="4">
    <location>
        <begin position="151"/>
        <end position="163"/>
    </location>
</feature>
<proteinExistence type="inferred from homology"/>
<feature type="compositionally biased region" description="Pro residues" evidence="4">
    <location>
        <begin position="459"/>
        <end position="504"/>
    </location>
</feature>
<dbReference type="EMBL" id="CP071090">
    <property type="protein sequence ID" value="QSQ22684.1"/>
    <property type="molecule type" value="Genomic_DNA"/>
</dbReference>
<evidence type="ECO:0000256" key="3">
    <source>
        <dbReference type="ARBA" id="ARBA00022840"/>
    </source>
</evidence>
<dbReference type="Pfam" id="PF00012">
    <property type="entry name" value="HSP70"/>
    <property type="match status" value="1"/>
</dbReference>
<keyword evidence="2" id="KW-0547">Nucleotide-binding</keyword>
<dbReference type="SUPFAM" id="SSF100920">
    <property type="entry name" value="Heat shock protein 70kD (HSP70), peptide-binding domain"/>
    <property type="match status" value="1"/>
</dbReference>
<dbReference type="Gene3D" id="3.90.640.10">
    <property type="entry name" value="Actin, Chain A, domain 4"/>
    <property type="match status" value="1"/>
</dbReference>
<dbReference type="PROSITE" id="PS00329">
    <property type="entry name" value="HSP70_2"/>
    <property type="match status" value="1"/>
</dbReference>
<dbReference type="RefSeq" id="WP_206724260.1">
    <property type="nucleotide sequence ID" value="NZ_CP071090.1"/>
</dbReference>
<comment type="similarity">
    <text evidence="1">Belongs to the heat shock protein 70 family.</text>
</comment>
<dbReference type="Gene3D" id="2.60.34.10">
    <property type="entry name" value="Substrate Binding Domain Of DNAk, Chain A, domain 1"/>
    <property type="match status" value="1"/>
</dbReference>
<name>A0ABX7NZ51_9BACT</name>
<feature type="compositionally biased region" description="Pro residues" evidence="4">
    <location>
        <begin position="406"/>
        <end position="433"/>
    </location>
</feature>
<dbReference type="PROSITE" id="PS01036">
    <property type="entry name" value="HSP70_3"/>
    <property type="match status" value="1"/>
</dbReference>
<dbReference type="InterPro" id="IPR018181">
    <property type="entry name" value="Heat_shock_70_CS"/>
</dbReference>
<dbReference type="Gene3D" id="2.40.10.220">
    <property type="entry name" value="predicted glycosyltransferase like domains"/>
    <property type="match status" value="1"/>
</dbReference>
<evidence type="ECO:0000313" key="7">
    <source>
        <dbReference type="Proteomes" id="UP000662747"/>
    </source>
</evidence>
<dbReference type="PROSITE" id="PS00297">
    <property type="entry name" value="HSP70_1"/>
    <property type="match status" value="1"/>
</dbReference>
<evidence type="ECO:0000313" key="6">
    <source>
        <dbReference type="EMBL" id="QSQ22684.1"/>
    </source>
</evidence>
<feature type="compositionally biased region" description="Low complexity" evidence="4">
    <location>
        <begin position="449"/>
        <end position="458"/>
    </location>
</feature>
<dbReference type="PRINTS" id="PR00301">
    <property type="entry name" value="HEATSHOCK70"/>
</dbReference>
<dbReference type="SUPFAM" id="SSF53067">
    <property type="entry name" value="Actin-like ATPase domain"/>
    <property type="match status" value="2"/>
</dbReference>
<evidence type="ECO:0000259" key="5">
    <source>
        <dbReference type="Pfam" id="PF07238"/>
    </source>
</evidence>
<feature type="region of interest" description="Disordered" evidence="4">
    <location>
        <begin position="146"/>
        <end position="253"/>
    </location>
</feature>
<feature type="region of interest" description="Disordered" evidence="4">
    <location>
        <begin position="309"/>
        <end position="335"/>
    </location>
</feature>
<dbReference type="SUPFAM" id="SSF141371">
    <property type="entry name" value="PilZ domain-like"/>
    <property type="match status" value="1"/>
</dbReference>
<accession>A0ABX7NZ51</accession>
<evidence type="ECO:0000256" key="1">
    <source>
        <dbReference type="ARBA" id="ARBA00007381"/>
    </source>
</evidence>
<dbReference type="InterPro" id="IPR029047">
    <property type="entry name" value="HSP70_peptide-bd_sf"/>
</dbReference>
<dbReference type="Proteomes" id="UP000662747">
    <property type="component" value="Chromosome"/>
</dbReference>
<feature type="region of interest" description="Disordered" evidence="4">
    <location>
        <begin position="348"/>
        <end position="508"/>
    </location>
</feature>
<sequence length="1103" mass="116071">MDQGRRTTDRKAVGLLVKLKHETVGSFAEEFATNLSPGGMFVRSRTPQPVGTPVKFEVQIAGGVRVLRGSATVRWVREVGDPAGPPGMGLQFEELDTASRALVDMMLQQRKPDAAASLTPLPSIAPSVAPAVAPAVAPMAPRAAPVQAKPAPVPPAPARPAAPAPRASGGMALDSLFDDLESSAPSAPSLADEQFDFSPPAVERTPAPFHAPIALTPPPPVADNDVDIPLEELIASTPPPPATPDGDEPLPGFDFEMDAPIAGTPVATGMLLDEPPIEVGVTVEVEPSSASTASSSGALEFELDLGDAVEEPPRAPAPPPRAAPVPPPKPAASTSSIEFELDFGDVVEEAPAAPPPPPRAAAAPPPPARPPPAPVAPPPAPPAARSGGSFEFELDLTEDVEEAAPVAPPPPPRAAMAVPPPPPAPVTPPPPPARSGGGSIEFDLDLTDDGGSLDFGSPAPAPVAKAPPAPPRPVAPPPAPPAAAAVRPPPPPPPAAAPTPPPAALPNVRREAPRVPEPVGTPTVLAPVAAKAAPIAPALDERGLPKTIFLPPPPQIAGTGPVIGIDLGTTNSCVALLTNGRPLVLRSREGYNTIPSVISLNAQNKLLVSHRAKNQLVLRPQQTIYGAKRLVGRPYDSAVVNQVRERFHYEIVPDAAGRAAVRLGDNVLSLEEVQAIILRECKEMAEAHLNHKVERAVVTVPAYYSEPQREAVRKAGILAGLKVERILNEPTSAALAYGLNRELNKKVLVYDLGGGTFDATVLKIEKNVFEVLGTGGDIFLGGIDFDNLIVDFLLQRFQEKEGIAFNGDGIALSRVSDAAERAKMALSERATFEVHIPMLMMDDGGRPRDLRVVMTRQELEKICDPLLSRTIDVVRDVLLDAKLKASEVDDIILVGGMSRMPLVRDKLKGLFNKGPQASVNADEAVALGAALYSGSVDKVSSVVLIDVLPMTVGVAMPGGAFKRVIERNSPLPAQRSFAINTTKDNEEFLELSIFQGEDNHISANEYLGTVRIEGLPRGPKGAVRVAVTIKLDSECVLHVEAREYSTRKEVKATLATRYSPEELQKQLQVSKESVKAAEDRRGADLKERAGGFWGFVKKALGRK</sequence>
<dbReference type="PANTHER" id="PTHR19375">
    <property type="entry name" value="HEAT SHOCK PROTEIN 70KDA"/>
    <property type="match status" value="1"/>
</dbReference>
<dbReference type="NCBIfam" id="TIGR02266">
    <property type="entry name" value="gmx_TIGR02266"/>
    <property type="match status" value="1"/>
</dbReference>
<dbReference type="Gene3D" id="3.30.420.40">
    <property type="match status" value="2"/>
</dbReference>
<organism evidence="6 7">
    <name type="scientific">Pyxidicoccus parkwayensis</name>
    <dbReference type="NCBI Taxonomy" id="2813578"/>
    <lineage>
        <taxon>Bacteria</taxon>
        <taxon>Pseudomonadati</taxon>
        <taxon>Myxococcota</taxon>
        <taxon>Myxococcia</taxon>
        <taxon>Myxococcales</taxon>
        <taxon>Cystobacterineae</taxon>
        <taxon>Myxococcaceae</taxon>
        <taxon>Pyxidicoccus</taxon>
    </lineage>
</organism>
<feature type="compositionally biased region" description="Acidic residues" evidence="4">
    <location>
        <begin position="392"/>
        <end position="402"/>
    </location>
</feature>
<dbReference type="InterPro" id="IPR009875">
    <property type="entry name" value="PilZ_domain"/>
</dbReference>
<protein>
    <submittedName>
        <fullName evidence="6">TIGR02266 family protein</fullName>
    </submittedName>
</protein>
<dbReference type="Pfam" id="PF07238">
    <property type="entry name" value="PilZ"/>
    <property type="match status" value="1"/>
</dbReference>
<keyword evidence="3" id="KW-0067">ATP-binding</keyword>
<evidence type="ECO:0000256" key="2">
    <source>
        <dbReference type="ARBA" id="ARBA00022741"/>
    </source>
</evidence>
<keyword evidence="7" id="KW-1185">Reference proteome</keyword>
<evidence type="ECO:0000256" key="4">
    <source>
        <dbReference type="SAM" id="MobiDB-lite"/>
    </source>
</evidence>
<feature type="compositionally biased region" description="Low complexity" evidence="4">
    <location>
        <begin position="182"/>
        <end position="192"/>
    </location>
</feature>
<dbReference type="InterPro" id="IPR011752">
    <property type="entry name" value="PilV_Myxo-type"/>
</dbReference>
<gene>
    <name evidence="6" type="ORF">JY651_47565</name>
</gene>
<dbReference type="InterPro" id="IPR043129">
    <property type="entry name" value="ATPase_NBD"/>
</dbReference>
<feature type="compositionally biased region" description="Pro residues" evidence="4">
    <location>
        <begin position="352"/>
        <end position="382"/>
    </location>
</feature>